<evidence type="ECO:0000313" key="5">
    <source>
        <dbReference type="Proteomes" id="UP000199093"/>
    </source>
</evidence>
<keyword evidence="5" id="KW-1185">Reference proteome</keyword>
<dbReference type="Pfam" id="PF16565">
    <property type="entry name" value="MIT_C"/>
    <property type="match status" value="1"/>
</dbReference>
<evidence type="ECO:0000259" key="3">
    <source>
        <dbReference type="Pfam" id="PF20442"/>
    </source>
</evidence>
<keyword evidence="4" id="KW-0378">Hydrolase</keyword>
<evidence type="ECO:0000256" key="1">
    <source>
        <dbReference type="SAM" id="MobiDB-lite"/>
    </source>
</evidence>
<dbReference type="GO" id="GO:0008233">
    <property type="term" value="F:peptidase activity"/>
    <property type="evidence" value="ECO:0007669"/>
    <property type="project" value="UniProtKB-KW"/>
</dbReference>
<protein>
    <submittedName>
        <fullName evidence="4">ATP-dependent Lon protease</fullName>
    </submittedName>
</protein>
<organism evidence="4 5">
    <name type="scientific">Salipiger marinus</name>
    <dbReference type="NCBI Taxonomy" id="555512"/>
    <lineage>
        <taxon>Bacteria</taxon>
        <taxon>Pseudomonadati</taxon>
        <taxon>Pseudomonadota</taxon>
        <taxon>Alphaproteobacteria</taxon>
        <taxon>Rhodobacterales</taxon>
        <taxon>Roseobacteraceae</taxon>
        <taxon>Salipiger</taxon>
    </lineage>
</organism>
<dbReference type="STRING" id="555512.SAMN04487993_103920"/>
<evidence type="ECO:0000259" key="2">
    <source>
        <dbReference type="Pfam" id="PF16565"/>
    </source>
</evidence>
<dbReference type="Gene3D" id="3.30.870.30">
    <property type="entry name" value="MITD, C-terminal phospholipase D-like domain"/>
    <property type="match status" value="1"/>
</dbReference>
<dbReference type="InterPro" id="IPR046838">
    <property type="entry name" value="BrxL_N"/>
</dbReference>
<name>A0A1G8UCT9_9RHOB</name>
<feature type="domain" description="MITD1 C-terminal phospholipase D-like" evidence="2">
    <location>
        <begin position="548"/>
        <end position="694"/>
    </location>
</feature>
<dbReference type="Pfam" id="PF20442">
    <property type="entry name" value="BrxL_N"/>
    <property type="match status" value="1"/>
</dbReference>
<gene>
    <name evidence="4" type="ORF">SAMN04487993_103920</name>
</gene>
<accession>A0A1G8UCT9</accession>
<dbReference type="GO" id="GO:0006508">
    <property type="term" value="P:proteolysis"/>
    <property type="evidence" value="ECO:0007669"/>
    <property type="project" value="UniProtKB-KW"/>
</dbReference>
<evidence type="ECO:0000313" key="4">
    <source>
        <dbReference type="EMBL" id="SDJ51558.1"/>
    </source>
</evidence>
<dbReference type="OrthoDB" id="5297084at2"/>
<dbReference type="Pfam" id="PF13337">
    <property type="entry name" value="BrxL_ATPase"/>
    <property type="match status" value="1"/>
</dbReference>
<dbReference type="InterPro" id="IPR032341">
    <property type="entry name" value="MITD1_C"/>
</dbReference>
<proteinExistence type="predicted"/>
<dbReference type="AlphaFoldDB" id="A0A1G8UCT9"/>
<feature type="compositionally biased region" description="Low complexity" evidence="1">
    <location>
        <begin position="512"/>
        <end position="537"/>
    </location>
</feature>
<feature type="region of interest" description="Disordered" evidence="1">
    <location>
        <begin position="499"/>
        <end position="542"/>
    </location>
</feature>
<sequence>MSALNDKINETFTGLVVRKDLVKEVRGNAIVPSYVLEFLLGQYCATNDEETIRSGIETVKEILHRHYVHRNEAGLIRSNIREKGRWKVIDKVSVALNEKTDAYEASFANLGIKKVLVDSDTVKKNQKMLVSGVWSIADLEYDHKEEANAVPWVLTGLKPIQMSSFDYEAYLVARAQFTTEEWIDLLIQTIGFNPDAFGRRSKLLQLLRLIPYVERNYNLIELGPKGTGKSHIFSEFSPHGILISGGEVTVPKLFVSNASGKIGLVGYWDTIAFDEFAGRQKKVDKALVDIMKNYLANKSFSRGVETLGAEASMAFIGNTKHSVAYMLKHTDLFEELPDKYYDSAFIDRLHTYLPGWEIDVIRGEMFATGYGFIVDYLAEVLRHLRGQDRSSDYRDLFTLDPSISTRDRDGVQKTFSGLMKLLFPGGGATEAETRELLTLAMEGRKRIKDQLMRIDSTYPEVEFRFTDKAGQVTRVQTLEEREHPRWYHRRNVEETEGAVIEPSPTPDPGAPMPARAVPEARPAAPAEAPATPRGPAPGHVTFAENQKGVSFDVLLGPWLDGAAEITLTDPYIRVYHQMRNLMELLEVVALRKPDGEDVRFNLLTVPDPEDLERQAGYLEQIRDGIAPLGVEFTWTFDGTSTIHARHLVTDTGWKILLDRGLDVFQRADLNNGFSPASRHQRFRPVKAFEVTYLHEGKNVMGSPRD</sequence>
<reference evidence="4 5" key="1">
    <citation type="submission" date="2016-10" db="EMBL/GenBank/DDBJ databases">
        <authorList>
            <person name="de Groot N.N."/>
        </authorList>
    </citation>
    <scope>NUCLEOTIDE SEQUENCE [LARGE SCALE GENOMIC DNA]</scope>
    <source>
        <strain evidence="4 5">DSM 26424</strain>
    </source>
</reference>
<dbReference type="Proteomes" id="UP000199093">
    <property type="component" value="Unassembled WGS sequence"/>
</dbReference>
<keyword evidence="4" id="KW-0645">Protease</keyword>
<feature type="domain" description="BREX system Lon protease-like BrxL N-terminal" evidence="3">
    <location>
        <begin position="11"/>
        <end position="141"/>
    </location>
</feature>
<dbReference type="RefSeq" id="WP_089852192.1">
    <property type="nucleotide sequence ID" value="NZ_FNEJ01000039.1"/>
</dbReference>
<dbReference type="EMBL" id="FNEJ01000039">
    <property type="protein sequence ID" value="SDJ51558.1"/>
    <property type="molecule type" value="Genomic_DNA"/>
</dbReference>
<dbReference type="CDD" id="cd02685">
    <property type="entry name" value="MIT_C"/>
    <property type="match status" value="1"/>
</dbReference>
<dbReference type="NCBIfam" id="TIGR02688">
    <property type="entry name" value="BREX system Lon protease-like protein BrxL"/>
    <property type="match status" value="1"/>
</dbReference>
<dbReference type="InterPro" id="IPR038113">
    <property type="entry name" value="MITD1_C_sf"/>
</dbReference>
<dbReference type="InterPro" id="IPR014061">
    <property type="entry name" value="BrxL-like"/>
</dbReference>